<evidence type="ECO:0000313" key="8">
    <source>
        <dbReference type="EMBL" id="KRN47627.1"/>
    </source>
</evidence>
<keyword evidence="5 6" id="KW-0472">Membrane</keyword>
<evidence type="ECO:0000256" key="2">
    <source>
        <dbReference type="ARBA" id="ARBA00022475"/>
    </source>
</evidence>
<dbReference type="Pfam" id="PF03176">
    <property type="entry name" value="MMPL"/>
    <property type="match status" value="2"/>
</dbReference>
<accession>A0A0R2H5C6</accession>
<feature type="transmembrane region" description="Helical" evidence="6">
    <location>
        <begin position="199"/>
        <end position="219"/>
    </location>
</feature>
<dbReference type="PATRIC" id="fig|1410657.5.peg.1421"/>
<feature type="transmembrane region" description="Helical" evidence="6">
    <location>
        <begin position="225"/>
        <end position="246"/>
    </location>
</feature>
<feature type="domain" description="Membrane transport protein MMPL" evidence="7">
    <location>
        <begin position="134"/>
        <end position="325"/>
    </location>
</feature>
<keyword evidence="4 6" id="KW-1133">Transmembrane helix</keyword>
<evidence type="ECO:0000313" key="9">
    <source>
        <dbReference type="Proteomes" id="UP000051841"/>
    </source>
</evidence>
<feature type="transmembrane region" description="Helical" evidence="6">
    <location>
        <begin position="307"/>
        <end position="326"/>
    </location>
</feature>
<proteinExistence type="predicted"/>
<sequence length="693" mass="76020">MKTFCKGVTRGRWLIIAICMILIIPSVIGYVSTKTNYDLVSYLPQDVETMKGQKILSKDFRQGAFAVIITDNMSPKQILEFEKEIKKVDSVNKVGSVYDVIGYEIPIEMLPNDIVKKVKKGQENLIITTFTESTSDDRTLNAIQKIRDLKNNIKVAGMSATTLDTAQIANSEVVIYVVIAVILCLIVLMFTLDSFFVPVLLLGNIGVAIIYNMGTNLFLGQISYITKAIAAVLQLGVTTDFSIFLYHKYEYWKKHRDNKLEAMEEAIAETLISVVGSSTTTIAGFLALCTMSLTLGTDIGLVMAKGVAFGVLTVITLFPALVLVCDKLITKTAHKSILPNLSFIKNLVVKGYKVILVLFVICMPLAYYCQSHTQSYYNLTAGLPDYLPGVQANNKLKKDFKIVSPYFIMIDSNLKASDVQEMVGKFEDLKGIDMVTSYSKLASQGFSEDMLSNEVKSMIDDGKHQMVLLSSKYDTATDELNAQIAKVNEIAKSYDKNAIVCGEGPLMKDMVNIADVDFKNVNFASTGIVFILMLLVLKSVSLPVLLVLAIEFAIYINMGIPFVMGQKIPFVASIVIGTIQLGATIDYAILMSTKYLEVRKSGASKVEAVSTAVDASVNSIFVSAMCFFAATVGVGIYSKMDMISAICSMISRGALISMVTVMLIVPSLLMAFDKIIIHSSLGFKNLKKNKEVA</sequence>
<dbReference type="AlphaFoldDB" id="A0A0R2H5C6"/>
<dbReference type="EMBL" id="JQBL01000038">
    <property type="protein sequence ID" value="KRN47627.1"/>
    <property type="molecule type" value="Genomic_DNA"/>
</dbReference>
<evidence type="ECO:0000256" key="6">
    <source>
        <dbReference type="SAM" id="Phobius"/>
    </source>
</evidence>
<reference evidence="8 9" key="1">
    <citation type="journal article" date="2015" name="Genome Announc.">
        <title>Expanding the biotechnology potential of lactobacilli through comparative genomics of 213 strains and associated genera.</title>
        <authorList>
            <person name="Sun Z."/>
            <person name="Harris H.M."/>
            <person name="McCann A."/>
            <person name="Guo C."/>
            <person name="Argimon S."/>
            <person name="Zhang W."/>
            <person name="Yang X."/>
            <person name="Jeffery I.B."/>
            <person name="Cooney J.C."/>
            <person name="Kagawa T.F."/>
            <person name="Liu W."/>
            <person name="Song Y."/>
            <person name="Salvetti E."/>
            <person name="Wrobel A."/>
            <person name="Rasinkangas P."/>
            <person name="Parkhill J."/>
            <person name="Rea M.C."/>
            <person name="O'Sullivan O."/>
            <person name="Ritari J."/>
            <person name="Douillard F.P."/>
            <person name="Paul Ross R."/>
            <person name="Yang R."/>
            <person name="Briner A.E."/>
            <person name="Felis G.E."/>
            <person name="de Vos W.M."/>
            <person name="Barrangou R."/>
            <person name="Klaenhammer T.R."/>
            <person name="Caufield P.W."/>
            <person name="Cui Y."/>
            <person name="Zhang H."/>
            <person name="O'Toole P.W."/>
        </authorList>
    </citation>
    <scope>NUCLEOTIDE SEQUENCE [LARGE SCALE GENOMIC DNA]</scope>
    <source>
        <strain evidence="8 9">DSM 20405</strain>
    </source>
</reference>
<keyword evidence="2" id="KW-1003">Cell membrane</keyword>
<feature type="transmembrane region" description="Helical" evidence="6">
    <location>
        <begin position="650"/>
        <end position="672"/>
    </location>
</feature>
<feature type="transmembrane region" description="Helical" evidence="6">
    <location>
        <begin position="173"/>
        <end position="192"/>
    </location>
</feature>
<comment type="caution">
    <text evidence="8">The sequence shown here is derived from an EMBL/GenBank/DDBJ whole genome shotgun (WGS) entry which is preliminary data.</text>
</comment>
<protein>
    <recommendedName>
        <fullName evidence="7">Membrane transport protein MMPL domain-containing protein</fullName>
    </recommendedName>
</protein>
<feature type="domain" description="Membrane transport protein MMPL" evidence="7">
    <location>
        <begin position="420"/>
        <end position="671"/>
    </location>
</feature>
<feature type="transmembrane region" description="Helical" evidence="6">
    <location>
        <begin position="528"/>
        <end position="556"/>
    </location>
</feature>
<evidence type="ECO:0000256" key="1">
    <source>
        <dbReference type="ARBA" id="ARBA00004651"/>
    </source>
</evidence>
<evidence type="ECO:0000256" key="3">
    <source>
        <dbReference type="ARBA" id="ARBA00022692"/>
    </source>
</evidence>
<keyword evidence="9" id="KW-1185">Reference proteome</keyword>
<feature type="transmembrane region" description="Helical" evidence="6">
    <location>
        <begin position="347"/>
        <end position="368"/>
    </location>
</feature>
<dbReference type="Gene3D" id="1.20.1640.10">
    <property type="entry name" value="Multidrug efflux transporter AcrB transmembrane domain"/>
    <property type="match status" value="2"/>
</dbReference>
<dbReference type="RefSeq" id="WP_031589723.1">
    <property type="nucleotide sequence ID" value="NZ_JNKN01000039.1"/>
</dbReference>
<feature type="transmembrane region" description="Helical" evidence="6">
    <location>
        <begin position="267"/>
        <end position="295"/>
    </location>
</feature>
<comment type="subcellular location">
    <subcellularLocation>
        <location evidence="1">Cell membrane</location>
        <topology evidence="1">Multi-pass membrane protein</topology>
    </subcellularLocation>
</comment>
<dbReference type="PANTHER" id="PTHR33406">
    <property type="entry name" value="MEMBRANE PROTEIN MJ1562-RELATED"/>
    <property type="match status" value="1"/>
</dbReference>
<keyword evidence="3 6" id="KW-0812">Transmembrane</keyword>
<feature type="transmembrane region" description="Helical" evidence="6">
    <location>
        <begin position="620"/>
        <end position="638"/>
    </location>
</feature>
<dbReference type="PANTHER" id="PTHR33406:SF13">
    <property type="entry name" value="MEMBRANE PROTEIN YDFJ"/>
    <property type="match status" value="1"/>
</dbReference>
<dbReference type="InterPro" id="IPR004869">
    <property type="entry name" value="MMPL_dom"/>
</dbReference>
<name>A0A0R2H5C6_9FIRM</name>
<evidence type="ECO:0000259" key="7">
    <source>
        <dbReference type="Pfam" id="PF03176"/>
    </source>
</evidence>
<dbReference type="InterPro" id="IPR050545">
    <property type="entry name" value="Mycobact_MmpL"/>
</dbReference>
<evidence type="ECO:0000256" key="4">
    <source>
        <dbReference type="ARBA" id="ARBA00022989"/>
    </source>
</evidence>
<feature type="transmembrane region" description="Helical" evidence="6">
    <location>
        <begin position="568"/>
        <end position="590"/>
    </location>
</feature>
<organism evidence="8 9">
    <name type="scientific">Kandleria vitulina DSM 20405</name>
    <dbReference type="NCBI Taxonomy" id="1410657"/>
    <lineage>
        <taxon>Bacteria</taxon>
        <taxon>Bacillati</taxon>
        <taxon>Bacillota</taxon>
        <taxon>Erysipelotrichia</taxon>
        <taxon>Erysipelotrichales</taxon>
        <taxon>Coprobacillaceae</taxon>
        <taxon>Kandleria</taxon>
    </lineage>
</organism>
<dbReference type="GO" id="GO:0005886">
    <property type="term" value="C:plasma membrane"/>
    <property type="evidence" value="ECO:0007669"/>
    <property type="project" value="UniProtKB-SubCell"/>
</dbReference>
<feature type="transmembrane region" description="Helical" evidence="6">
    <location>
        <begin position="12"/>
        <end position="32"/>
    </location>
</feature>
<evidence type="ECO:0000256" key="5">
    <source>
        <dbReference type="ARBA" id="ARBA00023136"/>
    </source>
</evidence>
<dbReference type="SUPFAM" id="SSF82866">
    <property type="entry name" value="Multidrug efflux transporter AcrB transmembrane domain"/>
    <property type="match status" value="2"/>
</dbReference>
<dbReference type="Proteomes" id="UP000051841">
    <property type="component" value="Unassembled WGS sequence"/>
</dbReference>
<gene>
    <name evidence="8" type="ORF">IV49_GL001372</name>
</gene>